<dbReference type="OrthoDB" id="2678751at2"/>
<dbReference type="Gene3D" id="3.30.70.1740">
    <property type="entry name" value="Bypass-of-forespore C, C-terminal domain"/>
    <property type="match status" value="1"/>
</dbReference>
<name>A0A0D5NL49_9BACL</name>
<feature type="signal peptide" evidence="2">
    <location>
        <begin position="1"/>
        <end position="41"/>
    </location>
</feature>
<dbReference type="PATRIC" id="fig|1126833.4.peg.3916"/>
<evidence type="ECO:0000313" key="4">
    <source>
        <dbReference type="EMBL" id="AJY76079.1"/>
    </source>
</evidence>
<dbReference type="STRING" id="1126833.VN24_17830"/>
<dbReference type="AlphaFoldDB" id="A0A0D5NL49"/>
<accession>A0A0D5NL49</accession>
<dbReference type="InterPro" id="IPR015050">
    <property type="entry name" value="BofC_C"/>
</dbReference>
<organism evidence="4 5">
    <name type="scientific">Paenibacillus beijingensis</name>
    <dbReference type="NCBI Taxonomy" id="1126833"/>
    <lineage>
        <taxon>Bacteria</taxon>
        <taxon>Bacillati</taxon>
        <taxon>Bacillota</taxon>
        <taxon>Bacilli</taxon>
        <taxon>Bacillales</taxon>
        <taxon>Paenibacillaceae</taxon>
        <taxon>Paenibacillus</taxon>
    </lineage>
</organism>
<feature type="region of interest" description="Disordered" evidence="1">
    <location>
        <begin position="40"/>
        <end position="64"/>
    </location>
</feature>
<sequence length="209" mass="23050">MKFNLWKNLKRRIRRGRRPLLTLGCCLLLLGSGPLAGTASAGGSVDHAEGEPAPGLSDRLQSGQPPVNVRLRRTFLCGEELKLLGVMPVKKVVYLLSSHPQWTATLDNTGAVELTESVDDLSETCKKHAVIGLDKNGNLSLFDGPPKKEKVVRTFFQLDMRYLESALPKEEVDRLINGIRVQDKDEYDSVLSTFTEFALNSRAASAKTN</sequence>
<dbReference type="HOGENOM" id="CLU_105390_0_0_9"/>
<evidence type="ECO:0000256" key="1">
    <source>
        <dbReference type="SAM" id="MobiDB-lite"/>
    </source>
</evidence>
<feature type="domain" description="Bypass of forespore C C-terminal" evidence="3">
    <location>
        <begin position="119"/>
        <end position="195"/>
    </location>
</feature>
<dbReference type="Pfam" id="PF08955">
    <property type="entry name" value="BofC_C"/>
    <property type="match status" value="1"/>
</dbReference>
<dbReference type="KEGG" id="pbj:VN24_17830"/>
<protein>
    <recommendedName>
        <fullName evidence="3">Bypass of forespore C C-terminal domain-containing protein</fullName>
    </recommendedName>
</protein>
<reference evidence="4 5" key="1">
    <citation type="journal article" date="2015" name="J. Biotechnol.">
        <title>Complete genome sequence of Paenibacillus beijingensis 7188(T) (=DSM 24997(T)), a novel rhizobacterium from jujube garden soil.</title>
        <authorList>
            <person name="Kwak Y."/>
            <person name="Shin J.H."/>
        </authorList>
    </citation>
    <scope>NUCLEOTIDE SEQUENCE [LARGE SCALE GENOMIC DNA]</scope>
    <source>
        <strain evidence="4 5">DSM 24997</strain>
    </source>
</reference>
<dbReference type="EMBL" id="CP011058">
    <property type="protein sequence ID" value="AJY76079.1"/>
    <property type="molecule type" value="Genomic_DNA"/>
</dbReference>
<proteinExistence type="predicted"/>
<gene>
    <name evidence="4" type="ORF">VN24_17830</name>
</gene>
<evidence type="ECO:0000313" key="5">
    <source>
        <dbReference type="Proteomes" id="UP000032633"/>
    </source>
</evidence>
<evidence type="ECO:0000259" key="3">
    <source>
        <dbReference type="Pfam" id="PF08955"/>
    </source>
</evidence>
<keyword evidence="5" id="KW-1185">Reference proteome</keyword>
<evidence type="ECO:0000256" key="2">
    <source>
        <dbReference type="SAM" id="SignalP"/>
    </source>
</evidence>
<reference evidence="5" key="2">
    <citation type="submission" date="2015-03" db="EMBL/GenBank/DDBJ databases">
        <title>Genome sequence of Paenibacillus beijingensis strain DSM 24997T.</title>
        <authorList>
            <person name="Kwak Y."/>
            <person name="Shin J.-H."/>
        </authorList>
    </citation>
    <scope>NUCLEOTIDE SEQUENCE [LARGE SCALE GENOMIC DNA]</scope>
    <source>
        <strain evidence="5">DSM 24997</strain>
    </source>
</reference>
<dbReference type="RefSeq" id="WP_045671507.1">
    <property type="nucleotide sequence ID" value="NZ_CP011058.1"/>
</dbReference>
<dbReference type="InterPro" id="IPR038117">
    <property type="entry name" value="BofC_C_sf"/>
</dbReference>
<feature type="chain" id="PRO_5002296519" description="Bypass of forespore C C-terminal domain-containing protein" evidence="2">
    <location>
        <begin position="42"/>
        <end position="209"/>
    </location>
</feature>
<keyword evidence="2" id="KW-0732">Signal</keyword>
<dbReference type="Proteomes" id="UP000032633">
    <property type="component" value="Chromosome"/>
</dbReference>